<keyword evidence="2" id="KW-0472">Membrane</keyword>
<protein>
    <submittedName>
        <fullName evidence="3">Uncharacterized protein</fullName>
    </submittedName>
</protein>
<dbReference type="AlphaFoldDB" id="A0A0B6YSP3"/>
<gene>
    <name evidence="3" type="primary">ORF33294</name>
</gene>
<organism evidence="3">
    <name type="scientific">Arion vulgaris</name>
    <dbReference type="NCBI Taxonomy" id="1028688"/>
    <lineage>
        <taxon>Eukaryota</taxon>
        <taxon>Metazoa</taxon>
        <taxon>Spiralia</taxon>
        <taxon>Lophotrochozoa</taxon>
        <taxon>Mollusca</taxon>
        <taxon>Gastropoda</taxon>
        <taxon>Heterobranchia</taxon>
        <taxon>Euthyneura</taxon>
        <taxon>Panpulmonata</taxon>
        <taxon>Eupulmonata</taxon>
        <taxon>Stylommatophora</taxon>
        <taxon>Helicina</taxon>
        <taxon>Arionoidea</taxon>
        <taxon>Arionidae</taxon>
        <taxon>Arion</taxon>
    </lineage>
</organism>
<feature type="region of interest" description="Disordered" evidence="1">
    <location>
        <begin position="128"/>
        <end position="168"/>
    </location>
</feature>
<reference evidence="3" key="1">
    <citation type="submission" date="2014-12" db="EMBL/GenBank/DDBJ databases">
        <title>Insight into the proteome of Arion vulgaris.</title>
        <authorList>
            <person name="Aradska J."/>
            <person name="Bulat T."/>
            <person name="Smidak R."/>
            <person name="Sarate P."/>
            <person name="Gangsoo J."/>
            <person name="Sialana F."/>
            <person name="Bilban M."/>
            <person name="Lubec G."/>
        </authorList>
    </citation>
    <scope>NUCLEOTIDE SEQUENCE</scope>
    <source>
        <tissue evidence="3">Skin</tissue>
    </source>
</reference>
<feature type="transmembrane region" description="Helical" evidence="2">
    <location>
        <begin position="90"/>
        <end position="114"/>
    </location>
</feature>
<feature type="transmembrane region" description="Helical" evidence="2">
    <location>
        <begin position="41"/>
        <end position="70"/>
    </location>
</feature>
<dbReference type="EMBL" id="HACG01011630">
    <property type="protein sequence ID" value="CEK58495.1"/>
    <property type="molecule type" value="Transcribed_RNA"/>
</dbReference>
<keyword evidence="2" id="KW-0812">Transmembrane</keyword>
<keyword evidence="2" id="KW-1133">Transmembrane helix</keyword>
<feature type="non-terminal residue" evidence="3">
    <location>
        <position position="168"/>
    </location>
</feature>
<accession>A0A0B6YSP3</accession>
<sequence>MHVSTVESRITVDHNSKMPLTGMFKRLLIKMASLQSARTQCCCCAVGVFAAMFGIFILSAGICIVLNVTFMEVDTSGLPPGLHNESGKKVVGIILICVAIACLGISATVSILYFTLCSRKSQAKTIAAKNGGIQKQHKHNTAPGYERPRSRDGASSGVKRTAPSHLDG</sequence>
<evidence type="ECO:0000256" key="1">
    <source>
        <dbReference type="SAM" id="MobiDB-lite"/>
    </source>
</evidence>
<proteinExistence type="predicted"/>
<evidence type="ECO:0000313" key="3">
    <source>
        <dbReference type="EMBL" id="CEK58495.1"/>
    </source>
</evidence>
<name>A0A0B6YSP3_9EUPU</name>
<evidence type="ECO:0000256" key="2">
    <source>
        <dbReference type="SAM" id="Phobius"/>
    </source>
</evidence>